<evidence type="ECO:0000313" key="6">
    <source>
        <dbReference type="Proteomes" id="UP000568664"/>
    </source>
</evidence>
<comment type="similarity">
    <text evidence="1">Belongs to the aspartyl/asparaginyl beta-hydroxylase family.</text>
</comment>
<dbReference type="Gene3D" id="2.60.120.330">
    <property type="entry name" value="B-lactam Antibiotic, Isopenicillin N Synthase, Chain"/>
    <property type="match status" value="1"/>
</dbReference>
<dbReference type="GO" id="GO:0016020">
    <property type="term" value="C:membrane"/>
    <property type="evidence" value="ECO:0007669"/>
    <property type="project" value="TreeGrafter"/>
</dbReference>
<evidence type="ECO:0000313" key="5">
    <source>
        <dbReference type="EMBL" id="NMP33368.1"/>
    </source>
</evidence>
<dbReference type="InterPro" id="IPR011990">
    <property type="entry name" value="TPR-like_helical_dom_sf"/>
</dbReference>
<dbReference type="EMBL" id="JABBXH010000008">
    <property type="protein sequence ID" value="NMP33368.1"/>
    <property type="molecule type" value="Genomic_DNA"/>
</dbReference>
<evidence type="ECO:0000259" key="4">
    <source>
        <dbReference type="Pfam" id="PF05118"/>
    </source>
</evidence>
<dbReference type="Gene3D" id="1.25.40.10">
    <property type="entry name" value="Tetratricopeptide repeat domain"/>
    <property type="match status" value="1"/>
</dbReference>
<keyword evidence="6" id="KW-1185">Reference proteome</keyword>
<dbReference type="GO" id="GO:0051213">
    <property type="term" value="F:dioxygenase activity"/>
    <property type="evidence" value="ECO:0007669"/>
    <property type="project" value="UniProtKB-KW"/>
</dbReference>
<feature type="domain" description="Aspartyl/asparaginy/proline hydroxylase" evidence="4">
    <location>
        <begin position="194"/>
        <end position="357"/>
    </location>
</feature>
<dbReference type="Proteomes" id="UP000568664">
    <property type="component" value="Unassembled WGS sequence"/>
</dbReference>
<accession>A0A7Y0LFH7</accession>
<dbReference type="AlphaFoldDB" id="A0A7Y0LFH7"/>
<dbReference type="RefSeq" id="WP_169076690.1">
    <property type="nucleotide sequence ID" value="NZ_JABBXH010000008.1"/>
</dbReference>
<dbReference type="SUPFAM" id="SSF48452">
    <property type="entry name" value="TPR-like"/>
    <property type="match status" value="1"/>
</dbReference>
<dbReference type="InterPro" id="IPR051821">
    <property type="entry name" value="Asp/Asn_beta-hydroxylase"/>
</dbReference>
<dbReference type="SUPFAM" id="SSF51197">
    <property type="entry name" value="Clavaminate synthase-like"/>
    <property type="match status" value="1"/>
</dbReference>
<dbReference type="PANTHER" id="PTHR46332:SF5">
    <property type="entry name" value="ASPARTATE BETA-HYDROXYLASE DOMAIN CONTAINING 2"/>
    <property type="match status" value="1"/>
</dbReference>
<dbReference type="PANTHER" id="PTHR46332">
    <property type="entry name" value="ASPARTATE BETA-HYDROXYLASE DOMAIN-CONTAINING PROTEIN 2"/>
    <property type="match status" value="1"/>
</dbReference>
<reference evidence="5 6" key="1">
    <citation type="submission" date="2020-04" db="EMBL/GenBank/DDBJ databases">
        <title>Thalassotalea sp. M1531, isolated from the surface of marine red alga.</title>
        <authorList>
            <person name="Pang L."/>
            <person name="Lu D.-C."/>
        </authorList>
    </citation>
    <scope>NUCLEOTIDE SEQUENCE [LARGE SCALE GENOMIC DNA]</scope>
    <source>
        <strain evidence="5 6">M1531</strain>
    </source>
</reference>
<evidence type="ECO:0000256" key="3">
    <source>
        <dbReference type="ARBA" id="ARBA00023002"/>
    </source>
</evidence>
<protein>
    <submittedName>
        <fullName evidence="5">Aspartyl/asparaginyl beta-hydroxylase domain-containing protein</fullName>
    </submittedName>
</protein>
<keyword evidence="3" id="KW-0560">Oxidoreductase</keyword>
<keyword evidence="2" id="KW-0223">Dioxygenase</keyword>
<gene>
    <name evidence="5" type="ORF">HII17_17610</name>
</gene>
<name>A0A7Y0LFH7_9GAMM</name>
<evidence type="ECO:0000256" key="2">
    <source>
        <dbReference type="ARBA" id="ARBA00022964"/>
    </source>
</evidence>
<sequence length="389" mass="44915">MNTLERIDVLFKQQQNKEAFSLLLKYVEEHPKDQQQAYRLAIVSEQIGTIEQTQQAYLNCLKVCPNNALAYLYAGTFFLAINFEDKGLAILVVGEQLDSKITTLYRYENVEMQTRERSYKADMALRNFYTSQHQNQVGNAQSLQNVAQAIWPQTHNANFQYHVEHQRPHLFYLPHLTAKPFWQECSAFDVAGIESNLAELKNEFLALVDHIDDYGEPYLGDEYKQLGFDKLAGSTNWTALHIYKGGQLNELLADKLPVTLSTLRQLPLYKLNDNPFEVFYSVLKGGQHITPHYGLSNHSLTVHFPLIVPGEGYIKVADEQVQWQEGEIVAFDDSYIHEAVNHSEQMRVVLIFSVWHPELTLDEQAAIRRSFSARKEWQKNQKNYVDNLL</sequence>
<dbReference type="InterPro" id="IPR007803">
    <property type="entry name" value="Asp/Arg/Pro-Hydrxlase"/>
</dbReference>
<evidence type="ECO:0000256" key="1">
    <source>
        <dbReference type="ARBA" id="ARBA00007730"/>
    </source>
</evidence>
<organism evidence="5 6">
    <name type="scientific">Thalassotalea algicola</name>
    <dbReference type="NCBI Taxonomy" id="2716224"/>
    <lineage>
        <taxon>Bacteria</taxon>
        <taxon>Pseudomonadati</taxon>
        <taxon>Pseudomonadota</taxon>
        <taxon>Gammaproteobacteria</taxon>
        <taxon>Alteromonadales</taxon>
        <taxon>Colwelliaceae</taxon>
        <taxon>Thalassotalea</taxon>
    </lineage>
</organism>
<dbReference type="InterPro" id="IPR027443">
    <property type="entry name" value="IPNS-like_sf"/>
</dbReference>
<proteinExistence type="inferred from homology"/>
<dbReference type="Pfam" id="PF05118">
    <property type="entry name" value="Asp_Arg_Hydrox"/>
    <property type="match status" value="1"/>
</dbReference>
<comment type="caution">
    <text evidence="5">The sequence shown here is derived from an EMBL/GenBank/DDBJ whole genome shotgun (WGS) entry which is preliminary data.</text>
</comment>